<keyword evidence="1" id="KW-0378">Hydrolase</keyword>
<evidence type="ECO:0000313" key="2">
    <source>
        <dbReference type="Proteomes" id="UP000176204"/>
    </source>
</evidence>
<accession>A0A1H6MDK6</accession>
<proteinExistence type="predicted"/>
<gene>
    <name evidence="1" type="ORF">PYTT_2069</name>
</gene>
<reference evidence="2" key="1">
    <citation type="submission" date="2016-09" db="EMBL/GenBank/DDBJ databases">
        <authorList>
            <person name="Koehorst J."/>
        </authorList>
    </citation>
    <scope>NUCLEOTIDE SEQUENCE [LARGE SCALE GENOMIC DNA]</scope>
</reference>
<dbReference type="STRING" id="1679444.PYTT_2069"/>
<keyword evidence="1" id="KW-0255">Endonuclease</keyword>
<sequence length="244" mass="27616">MMQTIPSQIMEKEFYLFLQNKALKPRTCQSYINAIKNKISNYLQNEKILAHNHTLFHINDPALLFAIQHGFELSESFRESNIIGHNMYSCALGHYIQFIHSYTKDNPSSIIKEQTALIVRTEGGRRVVVSTLIERNPALRNAAIAIHGTTCLGCGFNFGETYGTYGEGYIEIHHVYPLGKETRYVKTSVATDLIPLCSNCHCMVHHKKDYVLTLNELQMILKSPQSRSSVTYTTGISLSGELLQ</sequence>
<protein>
    <submittedName>
        <fullName evidence="1">Hnh endonuclease</fullName>
    </submittedName>
</protein>
<dbReference type="OrthoDB" id="9779761at2"/>
<dbReference type="Proteomes" id="UP000176204">
    <property type="component" value="Chromosome I"/>
</dbReference>
<dbReference type="KEGG" id="agl:PYTT_2069"/>
<dbReference type="AlphaFoldDB" id="A0A1H6MDK6"/>
<dbReference type="EMBL" id="LT629973">
    <property type="protein sequence ID" value="SEH95752.1"/>
    <property type="molecule type" value="Genomic_DNA"/>
</dbReference>
<evidence type="ECO:0000313" key="1">
    <source>
        <dbReference type="EMBL" id="SEH95752.1"/>
    </source>
</evidence>
<dbReference type="GO" id="GO:0004519">
    <property type="term" value="F:endonuclease activity"/>
    <property type="evidence" value="ECO:0007669"/>
    <property type="project" value="UniProtKB-KW"/>
</dbReference>
<keyword evidence="1" id="KW-0540">Nuclease</keyword>
<name>A0A1H6MDK6_9BACT</name>
<keyword evidence="2" id="KW-1185">Reference proteome</keyword>
<dbReference type="RefSeq" id="WP_141675792.1">
    <property type="nucleotide sequence ID" value="NZ_LT629973.1"/>
</dbReference>
<organism evidence="1 2">
    <name type="scientific">Akkermansia glycaniphila</name>
    <dbReference type="NCBI Taxonomy" id="1679444"/>
    <lineage>
        <taxon>Bacteria</taxon>
        <taxon>Pseudomonadati</taxon>
        <taxon>Verrucomicrobiota</taxon>
        <taxon>Verrucomicrobiia</taxon>
        <taxon>Verrucomicrobiales</taxon>
        <taxon>Akkermansiaceae</taxon>
        <taxon>Akkermansia</taxon>
    </lineage>
</organism>